<keyword evidence="2" id="KW-1185">Reference proteome</keyword>
<organism evidence="1 2">
    <name type="scientific">Babesia ovis</name>
    <dbReference type="NCBI Taxonomy" id="5869"/>
    <lineage>
        <taxon>Eukaryota</taxon>
        <taxon>Sar</taxon>
        <taxon>Alveolata</taxon>
        <taxon>Apicomplexa</taxon>
        <taxon>Aconoidasida</taxon>
        <taxon>Piroplasmida</taxon>
        <taxon>Babesiidae</taxon>
        <taxon>Babesia</taxon>
    </lineage>
</organism>
<comment type="caution">
    <text evidence="1">The sequence shown here is derived from an EMBL/GenBank/DDBJ whole genome shotgun (WGS) entry which is preliminary data.</text>
</comment>
<evidence type="ECO:0000313" key="2">
    <source>
        <dbReference type="Proteomes" id="UP001057455"/>
    </source>
</evidence>
<proteinExistence type="predicted"/>
<dbReference type="Proteomes" id="UP001057455">
    <property type="component" value="Unassembled WGS sequence"/>
</dbReference>
<reference evidence="1" key="1">
    <citation type="submission" date="2019-12" db="EMBL/GenBank/DDBJ databases">
        <title>Genome sequence of Babesia ovis.</title>
        <authorList>
            <person name="Yamagishi J."/>
            <person name="Sevinc F."/>
            <person name="Xuan X."/>
        </authorList>
    </citation>
    <scope>NUCLEOTIDE SEQUENCE</scope>
    <source>
        <strain evidence="1">Selcuk</strain>
    </source>
</reference>
<dbReference type="EMBL" id="BLIY01000006">
    <property type="protein sequence ID" value="GFE53301.1"/>
    <property type="molecule type" value="Genomic_DNA"/>
</dbReference>
<dbReference type="OrthoDB" id="360604at2759"/>
<name>A0A9W5T9L8_BABOV</name>
<protein>
    <submittedName>
        <fullName evidence="1">Uncharacterized protein</fullName>
    </submittedName>
</protein>
<gene>
    <name evidence="1" type="ORF">BaOVIS_007050</name>
</gene>
<sequence>MYPVQLLRRYTHRKTAACLDDFKRLVSEQSHCKPTYEGWPPPSRIPVAGGTFGPLGRNIFVMRRALKDGLRTEPTLVLCCSTKPMLMLCRTEFEALVKRLPWIKDQLKEFYKLI</sequence>
<accession>A0A9W5T9L8</accession>
<evidence type="ECO:0000313" key="1">
    <source>
        <dbReference type="EMBL" id="GFE53301.1"/>
    </source>
</evidence>
<dbReference type="AlphaFoldDB" id="A0A9W5T9L8"/>